<accession>A0ABR2V5S5</accession>
<sequence length="431" mass="46207">MQIYMLLVALLGSGVLAMPTTDEHTITKRVAPNFSYLDCYSEPSGGRAIELKSTSSDAMTTEYCASFCSDYKYFGTEYSEQCFCGNQISSGSNPTTGCTMTCKGNSSEICGDGGKLSLYINKDYVAPSVATISGWAYQGCHTEGNGERLLQEKSSTDDNMTPQKCADACSGYQYAGIEYGRECWCGNTLHGGTYAADSDCSFLCPGDQNSFCGAGNRLTLYAVPGPANLTGYNYKGCYIDDVNTRLFNSIRSGDDNMTVEECAAACSQYSYFGIENGNECFCGLSVNSSTSPVSESQCGKPCPGNRIESCGGANRLSVYQSSPLKTPPSNPLTVGKFSYKYCSHDDGDMRVLTGDRKGDNSMTVEMCAAFCTNYTYFGVEYAVECFCGNTFAGSAHDESDCSYVCPGNATEFCGAASRINVYQASNTTTLV</sequence>
<organism evidence="9 10">
    <name type="scientific">Seiridium unicorne</name>
    <dbReference type="NCBI Taxonomy" id="138068"/>
    <lineage>
        <taxon>Eukaryota</taxon>
        <taxon>Fungi</taxon>
        <taxon>Dikarya</taxon>
        <taxon>Ascomycota</taxon>
        <taxon>Pezizomycotina</taxon>
        <taxon>Sordariomycetes</taxon>
        <taxon>Xylariomycetidae</taxon>
        <taxon>Amphisphaeriales</taxon>
        <taxon>Sporocadaceae</taxon>
        <taxon>Seiridium</taxon>
    </lineage>
</organism>
<evidence type="ECO:0000313" key="9">
    <source>
        <dbReference type="EMBL" id="KAK9422255.1"/>
    </source>
</evidence>
<evidence type="ECO:0000256" key="6">
    <source>
        <dbReference type="ARBA" id="ARBA00023180"/>
    </source>
</evidence>
<keyword evidence="10" id="KW-1185">Reference proteome</keyword>
<feature type="domain" description="WSC" evidence="8">
    <location>
        <begin position="134"/>
        <end position="224"/>
    </location>
</feature>
<keyword evidence="6" id="KW-0325">Glycoprotein</keyword>
<feature type="signal peptide" evidence="7">
    <location>
        <begin position="1"/>
        <end position="17"/>
    </location>
</feature>
<dbReference type="SMART" id="SM00321">
    <property type="entry name" value="WSC"/>
    <property type="match status" value="4"/>
</dbReference>
<evidence type="ECO:0000256" key="3">
    <source>
        <dbReference type="ARBA" id="ARBA00022729"/>
    </source>
</evidence>
<dbReference type="InterPro" id="IPR002889">
    <property type="entry name" value="WSC_carb-bd"/>
</dbReference>
<dbReference type="PANTHER" id="PTHR24269:SF16">
    <property type="entry name" value="PROTEIN SLG1"/>
    <property type="match status" value="1"/>
</dbReference>
<reference evidence="9 10" key="1">
    <citation type="journal article" date="2024" name="J. Plant Pathol.">
        <title>Sequence and assembly of the genome of Seiridium unicorne, isolate CBS 538.82, causal agent of cypress canker disease.</title>
        <authorList>
            <person name="Scali E."/>
            <person name="Rocca G.D."/>
            <person name="Danti R."/>
            <person name="Garbelotto M."/>
            <person name="Barberini S."/>
            <person name="Baroncelli R."/>
            <person name="Emiliani G."/>
        </authorList>
    </citation>
    <scope>NUCLEOTIDE SEQUENCE [LARGE SCALE GENOMIC DNA]</scope>
    <source>
        <strain evidence="9 10">BM-138-508</strain>
    </source>
</reference>
<dbReference type="InterPro" id="IPR051836">
    <property type="entry name" value="Kremen_rcpt"/>
</dbReference>
<evidence type="ECO:0000256" key="2">
    <source>
        <dbReference type="ARBA" id="ARBA00022692"/>
    </source>
</evidence>
<keyword evidence="3 7" id="KW-0732">Signal</keyword>
<protein>
    <submittedName>
        <fullName evidence="9">WSC domain-containing protein</fullName>
    </submittedName>
</protein>
<evidence type="ECO:0000256" key="4">
    <source>
        <dbReference type="ARBA" id="ARBA00022989"/>
    </source>
</evidence>
<dbReference type="PANTHER" id="PTHR24269">
    <property type="entry name" value="KREMEN PROTEIN"/>
    <property type="match status" value="1"/>
</dbReference>
<dbReference type="Proteomes" id="UP001408356">
    <property type="component" value="Unassembled WGS sequence"/>
</dbReference>
<keyword evidence="5" id="KW-0472">Membrane</keyword>
<feature type="chain" id="PRO_5046105988" evidence="7">
    <location>
        <begin position="18"/>
        <end position="431"/>
    </location>
</feature>
<keyword evidence="4" id="KW-1133">Transmembrane helix</keyword>
<evidence type="ECO:0000256" key="1">
    <source>
        <dbReference type="ARBA" id="ARBA00004167"/>
    </source>
</evidence>
<feature type="domain" description="WSC" evidence="8">
    <location>
        <begin position="231"/>
        <end position="322"/>
    </location>
</feature>
<name>A0ABR2V5S5_9PEZI</name>
<proteinExistence type="predicted"/>
<evidence type="ECO:0000313" key="10">
    <source>
        <dbReference type="Proteomes" id="UP001408356"/>
    </source>
</evidence>
<gene>
    <name evidence="9" type="ORF">SUNI508_04934</name>
</gene>
<comment type="subcellular location">
    <subcellularLocation>
        <location evidence="1">Membrane</location>
        <topology evidence="1">Single-pass membrane protein</topology>
    </subcellularLocation>
</comment>
<evidence type="ECO:0000256" key="7">
    <source>
        <dbReference type="SAM" id="SignalP"/>
    </source>
</evidence>
<dbReference type="Pfam" id="PF01822">
    <property type="entry name" value="WSC"/>
    <property type="match status" value="4"/>
</dbReference>
<feature type="domain" description="WSC" evidence="8">
    <location>
        <begin position="336"/>
        <end position="425"/>
    </location>
</feature>
<keyword evidence="2" id="KW-0812">Transmembrane</keyword>
<evidence type="ECO:0000256" key="5">
    <source>
        <dbReference type="ARBA" id="ARBA00023136"/>
    </source>
</evidence>
<comment type="caution">
    <text evidence="9">The sequence shown here is derived from an EMBL/GenBank/DDBJ whole genome shotgun (WGS) entry which is preliminary data.</text>
</comment>
<dbReference type="PROSITE" id="PS51212">
    <property type="entry name" value="WSC"/>
    <property type="match status" value="4"/>
</dbReference>
<feature type="domain" description="WSC" evidence="8">
    <location>
        <begin position="33"/>
        <end position="122"/>
    </location>
</feature>
<dbReference type="EMBL" id="JARVKF010000124">
    <property type="protein sequence ID" value="KAK9422255.1"/>
    <property type="molecule type" value="Genomic_DNA"/>
</dbReference>
<evidence type="ECO:0000259" key="8">
    <source>
        <dbReference type="PROSITE" id="PS51212"/>
    </source>
</evidence>